<reference evidence="1 2" key="1">
    <citation type="submission" date="2021-03" db="EMBL/GenBank/DDBJ databases">
        <title>Sequencing the genomes of 1000 actinobacteria strains.</title>
        <authorList>
            <person name="Klenk H.-P."/>
        </authorList>
    </citation>
    <scope>NUCLEOTIDE SEQUENCE [LARGE SCALE GENOMIC DNA]</scope>
    <source>
        <strain evidence="1 2">DSM 15454</strain>
    </source>
</reference>
<evidence type="ECO:0000313" key="1">
    <source>
        <dbReference type="EMBL" id="MBP2375918.1"/>
    </source>
</evidence>
<protein>
    <recommendedName>
        <fullName evidence="3">Rhamnosyltransferase</fullName>
    </recommendedName>
</protein>
<dbReference type="InterPro" id="IPR021466">
    <property type="entry name" value="Put_rhamnosyl_transferase"/>
</dbReference>
<keyword evidence="2" id="KW-1185">Reference proteome</keyword>
<evidence type="ECO:0008006" key="3">
    <source>
        <dbReference type="Google" id="ProtNLM"/>
    </source>
</evidence>
<dbReference type="Pfam" id="PF11316">
    <property type="entry name" value="Rhamno_transf"/>
    <property type="match status" value="1"/>
</dbReference>
<proteinExistence type="predicted"/>
<accession>A0ABS4WIF9</accession>
<organism evidence="1 2">
    <name type="scientific">Paeniglutamicibacter psychrophenolicus</name>
    <dbReference type="NCBI Taxonomy" id="257454"/>
    <lineage>
        <taxon>Bacteria</taxon>
        <taxon>Bacillati</taxon>
        <taxon>Actinomycetota</taxon>
        <taxon>Actinomycetes</taxon>
        <taxon>Micrococcales</taxon>
        <taxon>Micrococcaceae</taxon>
        <taxon>Paeniglutamicibacter</taxon>
    </lineage>
</organism>
<name>A0ABS4WIF9_9MICC</name>
<sequence>MNNKIDHVILTRFNLPTAGVESLIRAKEGWLRDRQILFEKYCLPSVKLQTNQNFSWIIYFDTQSPDWLKKRVSELSASGTFIPIYRDEVSPEDLISDVRSTRSPDTNILLTTNLDNDDGLSMDFIERLQASIVDETRTAVYIPVGLIQHDANLYLRNDADNAFCSVSEGWSDPKTCWVDWHNLLHEHMQVKELAGGPGWLQVIHSGNVSNRVRGRLVSAGSYRSSFAGGLAEIAEPKPLEMLKENLVGIPMRYLREWGRGLAKKIALLIGGKEALDKIKTSLPMRALIRK</sequence>
<dbReference type="Proteomes" id="UP000766570">
    <property type="component" value="Unassembled WGS sequence"/>
</dbReference>
<comment type="caution">
    <text evidence="1">The sequence shown here is derived from an EMBL/GenBank/DDBJ whole genome shotgun (WGS) entry which is preliminary data.</text>
</comment>
<dbReference type="EMBL" id="JAGIOE010000001">
    <property type="protein sequence ID" value="MBP2375918.1"/>
    <property type="molecule type" value="Genomic_DNA"/>
</dbReference>
<evidence type="ECO:0000313" key="2">
    <source>
        <dbReference type="Proteomes" id="UP000766570"/>
    </source>
</evidence>
<dbReference type="RefSeq" id="WP_209910203.1">
    <property type="nucleotide sequence ID" value="NZ_BAAAMI010000023.1"/>
</dbReference>
<gene>
    <name evidence="1" type="ORF">JOF46_003830</name>
</gene>